<name>A0A1X9YQU5_9BACT</name>
<reference evidence="2" key="1">
    <citation type="submission" date="2017-05" db="EMBL/GenBank/DDBJ databases">
        <authorList>
            <person name="Ray J."/>
            <person name="Price M."/>
            <person name="Deutschbauer A."/>
        </authorList>
    </citation>
    <scope>NUCLEOTIDE SEQUENCE [LARGE SCALE GENOMIC DNA]</scope>
    <source>
        <strain evidence="2">DSM 19842</strain>
    </source>
</reference>
<dbReference type="Proteomes" id="UP000266292">
    <property type="component" value="Chromosome"/>
</dbReference>
<keyword evidence="2" id="KW-1185">Reference proteome</keyword>
<gene>
    <name evidence="1" type="ORF">CA264_07195</name>
</gene>
<dbReference type="RefSeq" id="WP_025605885.1">
    <property type="nucleotide sequence ID" value="NZ_CP021235.1"/>
</dbReference>
<dbReference type="OrthoDB" id="851278at2"/>
<sequence length="164" mass="19024">MKKTYHTDACTASQPAALLGLHASDKLDIAYNAEEETLLVHWEGEASTAEIKAGYDWIISVVRELKPKKWLLDFHKRNAIRRRDQRWVFKEVFPEVLRQVKDDVFVAVVLPVTLLHGLVADLDGDELMDGNNFLIIQHFLYQEEGQRWLNEMYRFKQAAQNRAG</sequence>
<dbReference type="EMBL" id="CP021235">
    <property type="protein sequence ID" value="ARS35243.1"/>
    <property type="molecule type" value="Genomic_DNA"/>
</dbReference>
<proteinExistence type="predicted"/>
<dbReference type="KEGG" id="pact:CA264_07195"/>
<organism evidence="1 2">
    <name type="scientific">Pontibacter actiniarum</name>
    <dbReference type="NCBI Taxonomy" id="323450"/>
    <lineage>
        <taxon>Bacteria</taxon>
        <taxon>Pseudomonadati</taxon>
        <taxon>Bacteroidota</taxon>
        <taxon>Cytophagia</taxon>
        <taxon>Cytophagales</taxon>
        <taxon>Hymenobacteraceae</taxon>
        <taxon>Pontibacter</taxon>
    </lineage>
</organism>
<protein>
    <submittedName>
        <fullName evidence="1">Uncharacterized protein</fullName>
    </submittedName>
</protein>
<accession>A0A1X9YQU5</accession>
<dbReference type="AlphaFoldDB" id="A0A1X9YQU5"/>
<evidence type="ECO:0000313" key="1">
    <source>
        <dbReference type="EMBL" id="ARS35243.1"/>
    </source>
</evidence>
<evidence type="ECO:0000313" key="2">
    <source>
        <dbReference type="Proteomes" id="UP000266292"/>
    </source>
</evidence>